<evidence type="ECO:0000313" key="2">
    <source>
        <dbReference type="EMBL" id="GAA4119449.1"/>
    </source>
</evidence>
<dbReference type="PANTHER" id="PTHR33371:SF4">
    <property type="entry name" value="INTERMEMBRANE PHOSPHOLIPID TRANSPORT SYSTEM BINDING PROTEIN MLAD"/>
    <property type="match status" value="1"/>
</dbReference>
<dbReference type="Pfam" id="PF02470">
    <property type="entry name" value="MlaD"/>
    <property type="match status" value="1"/>
</dbReference>
<sequence>MNRILTRPAAGLRRLLVPALVLAVLAAGLAWWQHDDRTRITAYFTGTTGLYVGDQVRVLGVKVGDVTAVEPEGDKVRVELSVDGDRPIPADVKAAIVAPSLVSGRFVQLAPAYTGGDRLADGATLDTDRTAVPVSFDEVKKELTDLSTALGPDGPVGRKGALAEAIRTVDANLGRGGAEQLRSSIRQLQAAAATLSDGSSDLFTTIDSLDSFTRNLVHYDGAVRGFTTTLDSASRLLDDNRTQLTAAVRELGSALRSVGDLAERHDERLARTVRDAAGLSTTLAEKVYTIAQILHLGPGAVIDLFLAVDNHALTGRLALGNIDSTADLVCGLILGAGGSSAMCSKAIRPLLEVLGLGSVPGSAASKQGGGS</sequence>
<dbReference type="NCBIfam" id="TIGR00996">
    <property type="entry name" value="Mtu_fam_mce"/>
    <property type="match status" value="1"/>
</dbReference>
<dbReference type="Proteomes" id="UP001501495">
    <property type="component" value="Unassembled WGS sequence"/>
</dbReference>
<keyword evidence="3" id="KW-1185">Reference proteome</keyword>
<feature type="domain" description="Mce/MlaD" evidence="1">
    <location>
        <begin position="38"/>
        <end position="111"/>
    </location>
</feature>
<dbReference type="InterPro" id="IPR003399">
    <property type="entry name" value="Mce/MlaD"/>
</dbReference>
<organism evidence="2 3">
    <name type="scientific">Nocardioides fonticola</name>
    <dbReference type="NCBI Taxonomy" id="450363"/>
    <lineage>
        <taxon>Bacteria</taxon>
        <taxon>Bacillati</taxon>
        <taxon>Actinomycetota</taxon>
        <taxon>Actinomycetes</taxon>
        <taxon>Propionibacteriales</taxon>
        <taxon>Nocardioidaceae</taxon>
        <taxon>Nocardioides</taxon>
    </lineage>
</organism>
<evidence type="ECO:0000259" key="1">
    <source>
        <dbReference type="Pfam" id="PF02470"/>
    </source>
</evidence>
<accession>A0ABP7XJW2</accession>
<dbReference type="RefSeq" id="WP_344733427.1">
    <property type="nucleotide sequence ID" value="NZ_BAAAZH010000014.1"/>
</dbReference>
<gene>
    <name evidence="2" type="ORF">GCM10022215_22030</name>
</gene>
<name>A0ABP7XJW2_9ACTN</name>
<dbReference type="InterPro" id="IPR052336">
    <property type="entry name" value="MlaD_Phospholipid_Transporter"/>
</dbReference>
<dbReference type="PANTHER" id="PTHR33371">
    <property type="entry name" value="INTERMEMBRANE PHOSPHOLIPID TRANSPORT SYSTEM BINDING PROTEIN MLAD-RELATED"/>
    <property type="match status" value="1"/>
</dbReference>
<dbReference type="InterPro" id="IPR005693">
    <property type="entry name" value="Mce"/>
</dbReference>
<proteinExistence type="predicted"/>
<comment type="caution">
    <text evidence="2">The sequence shown here is derived from an EMBL/GenBank/DDBJ whole genome shotgun (WGS) entry which is preliminary data.</text>
</comment>
<dbReference type="EMBL" id="BAAAZH010000014">
    <property type="protein sequence ID" value="GAA4119449.1"/>
    <property type="molecule type" value="Genomic_DNA"/>
</dbReference>
<protein>
    <submittedName>
        <fullName evidence="2">MCE family protein</fullName>
    </submittedName>
</protein>
<evidence type="ECO:0000313" key="3">
    <source>
        <dbReference type="Proteomes" id="UP001501495"/>
    </source>
</evidence>
<reference evidence="3" key="1">
    <citation type="journal article" date="2019" name="Int. J. Syst. Evol. Microbiol.">
        <title>The Global Catalogue of Microorganisms (GCM) 10K type strain sequencing project: providing services to taxonomists for standard genome sequencing and annotation.</title>
        <authorList>
            <consortium name="The Broad Institute Genomics Platform"/>
            <consortium name="The Broad Institute Genome Sequencing Center for Infectious Disease"/>
            <person name="Wu L."/>
            <person name="Ma J."/>
        </authorList>
    </citation>
    <scope>NUCLEOTIDE SEQUENCE [LARGE SCALE GENOMIC DNA]</scope>
    <source>
        <strain evidence="3">JCM 16703</strain>
    </source>
</reference>